<sequence length="561" mass="61556">MGSFSQPQWPSWAYPGLEETFSPYSQLPNYPTYLADSMETYQNHHNRHLVHHHHMSRATESKPRLSKEEVEVLEAEFQKNHKPSSSTKKALAESMRVDNARINNWFQNRRAREKKENNIREYEARQRQEKERAEAESGPQPDSSRQCDLVASSAPFPQPRVNSRPRADAQRSPSPMSLPDACSETTEPSQRCDSGSPPLSTPHSRPVTPSIVNFSGLVKPAHSNKVMSGELSDQADGFFNVSDMCVNETRNGLAMEGADLLLSVDTKTSSQLFGEYQGFLGSEAERHDADGLEQGFSAAALPQQSPVSDDSLPTSPQTSDVVSRRHRRPAPLAIGDCRSHSYYTPRTSMDHDRRGDRASPLRRVASSTGSSRVRKAVATPRSPFYDGTADITLQTRRSPGIACPTGSRAPPTPDTPVALHQQGLIDGAMSYSLDRKYMSADMALQDPTLRTPPTTPGFMESLFSMGSGYDMSISEEALISPGIARLPGGFDMSTVTGDMSDFVGSESNRSNEHAPSLLPSQMGHTYFGGNFLGGALAGYDWSDVSTPTISSPGLQHRQPDY</sequence>
<evidence type="ECO:0000313" key="11">
    <source>
        <dbReference type="Proteomes" id="UP000824596"/>
    </source>
</evidence>
<keyword evidence="11" id="KW-1185">Reference proteome</keyword>
<evidence type="ECO:0000256" key="7">
    <source>
        <dbReference type="RuleBase" id="RU000682"/>
    </source>
</evidence>
<evidence type="ECO:0000256" key="1">
    <source>
        <dbReference type="ARBA" id="ARBA00004123"/>
    </source>
</evidence>
<dbReference type="AlphaFoldDB" id="A0A9P8MXX1"/>
<dbReference type="EMBL" id="JAIZPD010000005">
    <property type="protein sequence ID" value="KAH0963219.1"/>
    <property type="molecule type" value="Genomic_DNA"/>
</dbReference>
<comment type="caution">
    <text evidence="10">The sequence shown here is derived from an EMBL/GenBank/DDBJ whole genome shotgun (WGS) entry which is preliminary data.</text>
</comment>
<protein>
    <submittedName>
        <fullName evidence="10">Homeobox domain-containing protein</fullName>
    </submittedName>
</protein>
<dbReference type="SMART" id="SM00389">
    <property type="entry name" value="HOX"/>
    <property type="match status" value="1"/>
</dbReference>
<dbReference type="Pfam" id="PF00046">
    <property type="entry name" value="Homeodomain"/>
    <property type="match status" value="1"/>
</dbReference>
<reference evidence="10" key="1">
    <citation type="submission" date="2021-09" db="EMBL/GenBank/DDBJ databases">
        <title>A high-quality genome of the endoparasitic fungus Hirsutella rhossiliensis with a comparison of Hirsutella genomes reveals transposable elements contributing to genome size variation.</title>
        <authorList>
            <person name="Lin R."/>
            <person name="Jiao Y."/>
            <person name="Sun X."/>
            <person name="Ling J."/>
            <person name="Xie B."/>
            <person name="Cheng X."/>
        </authorList>
    </citation>
    <scope>NUCLEOTIDE SEQUENCE</scope>
    <source>
        <strain evidence="10">HR02</strain>
    </source>
</reference>
<dbReference type="PROSITE" id="PS00027">
    <property type="entry name" value="HOMEOBOX_1"/>
    <property type="match status" value="1"/>
</dbReference>
<dbReference type="PANTHER" id="PTHR24341">
    <property type="entry name" value="HOMEOBOX PROTEIN ENGRAILED"/>
    <property type="match status" value="1"/>
</dbReference>
<name>A0A9P8MXX1_9HYPO</name>
<feature type="region of interest" description="Disordered" evidence="8">
    <location>
        <begin position="76"/>
        <end position="95"/>
    </location>
</feature>
<feature type="region of interest" description="Disordered" evidence="8">
    <location>
        <begin position="114"/>
        <end position="208"/>
    </location>
</feature>
<comment type="similarity">
    <text evidence="2">Belongs to the engrailed homeobox family.</text>
</comment>
<dbReference type="OrthoDB" id="6159439at2759"/>
<dbReference type="Proteomes" id="UP000824596">
    <property type="component" value="Unassembled WGS sequence"/>
</dbReference>
<dbReference type="PANTHER" id="PTHR24341:SF6">
    <property type="entry name" value="HOMEOBOX PROTEIN INVECTED"/>
    <property type="match status" value="1"/>
</dbReference>
<keyword evidence="5 6" id="KW-0539">Nucleus</keyword>
<feature type="region of interest" description="Disordered" evidence="8">
    <location>
        <begin position="302"/>
        <end position="376"/>
    </location>
</feature>
<evidence type="ECO:0000256" key="5">
    <source>
        <dbReference type="ARBA" id="ARBA00023242"/>
    </source>
</evidence>
<evidence type="ECO:0000256" key="8">
    <source>
        <dbReference type="SAM" id="MobiDB-lite"/>
    </source>
</evidence>
<dbReference type="SUPFAM" id="SSF46689">
    <property type="entry name" value="Homeodomain-like"/>
    <property type="match status" value="1"/>
</dbReference>
<feature type="compositionally biased region" description="Basic and acidic residues" evidence="8">
    <location>
        <begin position="348"/>
        <end position="359"/>
    </location>
</feature>
<feature type="compositionally biased region" description="Polar residues" evidence="8">
    <location>
        <begin position="302"/>
        <end position="321"/>
    </location>
</feature>
<dbReference type="GeneID" id="68354858"/>
<evidence type="ECO:0000256" key="3">
    <source>
        <dbReference type="ARBA" id="ARBA00023125"/>
    </source>
</evidence>
<dbReference type="InterPro" id="IPR017970">
    <property type="entry name" value="Homeobox_CS"/>
</dbReference>
<dbReference type="Gene3D" id="1.10.10.60">
    <property type="entry name" value="Homeodomain-like"/>
    <property type="match status" value="1"/>
</dbReference>
<evidence type="ECO:0000259" key="9">
    <source>
        <dbReference type="PROSITE" id="PS50071"/>
    </source>
</evidence>
<evidence type="ECO:0000256" key="4">
    <source>
        <dbReference type="ARBA" id="ARBA00023155"/>
    </source>
</evidence>
<accession>A0A9P8MXX1</accession>
<dbReference type="InterPro" id="IPR009057">
    <property type="entry name" value="Homeodomain-like_sf"/>
</dbReference>
<proteinExistence type="inferred from homology"/>
<dbReference type="PROSITE" id="PS50071">
    <property type="entry name" value="HOMEOBOX_2"/>
    <property type="match status" value="1"/>
</dbReference>
<evidence type="ECO:0000256" key="2">
    <source>
        <dbReference type="ARBA" id="ARBA00010896"/>
    </source>
</evidence>
<keyword evidence="3 6" id="KW-0238">DNA-binding</keyword>
<evidence type="ECO:0000313" key="10">
    <source>
        <dbReference type="EMBL" id="KAH0963219.1"/>
    </source>
</evidence>
<dbReference type="InterPro" id="IPR001356">
    <property type="entry name" value="HD"/>
</dbReference>
<feature type="DNA-binding region" description="Homeobox" evidence="6">
    <location>
        <begin position="58"/>
        <end position="117"/>
    </location>
</feature>
<dbReference type="GO" id="GO:0016586">
    <property type="term" value="C:RSC-type complex"/>
    <property type="evidence" value="ECO:0007669"/>
    <property type="project" value="TreeGrafter"/>
</dbReference>
<feature type="domain" description="Homeobox" evidence="9">
    <location>
        <begin position="56"/>
        <end position="116"/>
    </location>
</feature>
<keyword evidence="4 6" id="KW-0371">Homeobox</keyword>
<evidence type="ECO:0000256" key="6">
    <source>
        <dbReference type="PROSITE-ProRule" id="PRU00108"/>
    </source>
</evidence>
<dbReference type="GO" id="GO:0000981">
    <property type="term" value="F:DNA-binding transcription factor activity, RNA polymerase II-specific"/>
    <property type="evidence" value="ECO:0007669"/>
    <property type="project" value="InterPro"/>
</dbReference>
<feature type="compositionally biased region" description="Polar residues" evidence="8">
    <location>
        <begin position="183"/>
        <end position="203"/>
    </location>
</feature>
<feature type="compositionally biased region" description="Basic and acidic residues" evidence="8">
    <location>
        <begin position="114"/>
        <end position="135"/>
    </location>
</feature>
<dbReference type="GO" id="GO:0003677">
    <property type="term" value="F:DNA binding"/>
    <property type="evidence" value="ECO:0007669"/>
    <property type="project" value="UniProtKB-UniRule"/>
</dbReference>
<comment type="subcellular location">
    <subcellularLocation>
        <location evidence="1 6 7">Nucleus</location>
    </subcellularLocation>
</comment>
<dbReference type="CDD" id="cd00086">
    <property type="entry name" value="homeodomain"/>
    <property type="match status" value="1"/>
</dbReference>
<gene>
    <name evidence="10" type="ORF">HRG_05729</name>
</gene>
<organism evidence="10 11">
    <name type="scientific">Hirsutella rhossiliensis</name>
    <dbReference type="NCBI Taxonomy" id="111463"/>
    <lineage>
        <taxon>Eukaryota</taxon>
        <taxon>Fungi</taxon>
        <taxon>Dikarya</taxon>
        <taxon>Ascomycota</taxon>
        <taxon>Pezizomycotina</taxon>
        <taxon>Sordariomycetes</taxon>
        <taxon>Hypocreomycetidae</taxon>
        <taxon>Hypocreales</taxon>
        <taxon>Ophiocordycipitaceae</taxon>
        <taxon>Hirsutella</taxon>
    </lineage>
</organism>
<dbReference type="RefSeq" id="XP_044720732.1">
    <property type="nucleotide sequence ID" value="XM_044864200.1"/>
</dbReference>
<dbReference type="InterPro" id="IPR050720">
    <property type="entry name" value="Engrailed_Homeobox_TFs"/>
</dbReference>